<keyword evidence="5" id="KW-0378">Hydrolase</keyword>
<dbReference type="STRING" id="153721.MYP_2618"/>
<keyword evidence="2" id="KW-0479">Metal-binding</keyword>
<dbReference type="InterPro" id="IPR044929">
    <property type="entry name" value="DNA/RNA_non-sp_Endonuclease_sf"/>
</dbReference>
<dbReference type="eggNOG" id="COG1864">
    <property type="taxonomic scope" value="Bacteria"/>
</dbReference>
<comment type="caution">
    <text evidence="5">The sequence shown here is derived from an EMBL/GenBank/DDBJ whole genome shotgun (WGS) entry which is preliminary data.</text>
</comment>
<name>A0A098LFZ9_9BACT</name>
<dbReference type="OrthoDB" id="9770276at2"/>
<dbReference type="GO" id="GO:0004519">
    <property type="term" value="F:endonuclease activity"/>
    <property type="evidence" value="ECO:0007669"/>
    <property type="project" value="UniProtKB-KW"/>
</dbReference>
<dbReference type="SUPFAM" id="SSF54060">
    <property type="entry name" value="His-Me finger endonucleases"/>
    <property type="match status" value="1"/>
</dbReference>
<dbReference type="Pfam" id="PF01223">
    <property type="entry name" value="Endonuclease_NS"/>
    <property type="match status" value="1"/>
</dbReference>
<evidence type="ECO:0000259" key="3">
    <source>
        <dbReference type="SMART" id="SM00477"/>
    </source>
</evidence>
<dbReference type="RefSeq" id="WP_052430166.1">
    <property type="nucleotide sequence ID" value="NZ_BBLT01000005.1"/>
</dbReference>
<feature type="active site" description="Proton acceptor" evidence="1">
    <location>
        <position position="143"/>
    </location>
</feature>
<dbReference type="Gene3D" id="3.40.570.10">
    <property type="entry name" value="Extracellular Endonuclease, subunit A"/>
    <property type="match status" value="1"/>
</dbReference>
<dbReference type="GO" id="GO:0016787">
    <property type="term" value="F:hydrolase activity"/>
    <property type="evidence" value="ECO:0007669"/>
    <property type="project" value="InterPro"/>
</dbReference>
<dbReference type="InterPro" id="IPR044925">
    <property type="entry name" value="His-Me_finger_sf"/>
</dbReference>
<evidence type="ECO:0000313" key="5">
    <source>
        <dbReference type="EMBL" id="GAL85389.1"/>
    </source>
</evidence>
<feature type="domain" description="ENPP1-3/EXOG-like endonuclease/phosphodiesterase" evidence="3">
    <location>
        <begin position="82"/>
        <end position="284"/>
    </location>
</feature>
<accession>A0A098LFZ9</accession>
<evidence type="ECO:0000256" key="2">
    <source>
        <dbReference type="PIRSR" id="PIRSR640255-2"/>
    </source>
</evidence>
<dbReference type="InterPro" id="IPR040255">
    <property type="entry name" value="Non-specific_endonuclease"/>
</dbReference>
<keyword evidence="5" id="KW-0255">Endonuclease</keyword>
<evidence type="ECO:0000313" key="6">
    <source>
        <dbReference type="Proteomes" id="UP000030185"/>
    </source>
</evidence>
<protein>
    <submittedName>
        <fullName evidence="5">DNA/RNA non-specific endonuclease</fullName>
    </submittedName>
</protein>
<dbReference type="GO" id="GO:0003676">
    <property type="term" value="F:nucleic acid binding"/>
    <property type="evidence" value="ECO:0007669"/>
    <property type="project" value="InterPro"/>
</dbReference>
<evidence type="ECO:0000259" key="4">
    <source>
        <dbReference type="SMART" id="SM00892"/>
    </source>
</evidence>
<dbReference type="GO" id="GO:0046872">
    <property type="term" value="F:metal ion binding"/>
    <property type="evidence" value="ECO:0007669"/>
    <property type="project" value="UniProtKB-KW"/>
</dbReference>
<feature type="binding site" evidence="2">
    <location>
        <position position="177"/>
    </location>
    <ligand>
        <name>Mg(2+)</name>
        <dbReference type="ChEBI" id="CHEBI:18420"/>
        <note>catalytic</note>
    </ligand>
</feature>
<dbReference type="PANTHER" id="PTHR13966:SF5">
    <property type="entry name" value="ENDONUCLEASE G, MITOCHONDRIAL"/>
    <property type="match status" value="1"/>
</dbReference>
<proteinExistence type="predicted"/>
<dbReference type="Proteomes" id="UP000030185">
    <property type="component" value="Unassembled WGS sequence"/>
</dbReference>
<keyword evidence="5" id="KW-0540">Nuclease</keyword>
<organism evidence="5 6">
    <name type="scientific">Sporocytophaga myxococcoides</name>
    <dbReference type="NCBI Taxonomy" id="153721"/>
    <lineage>
        <taxon>Bacteria</taxon>
        <taxon>Pseudomonadati</taxon>
        <taxon>Bacteroidota</taxon>
        <taxon>Cytophagia</taxon>
        <taxon>Cytophagales</taxon>
        <taxon>Cytophagaceae</taxon>
        <taxon>Sporocytophaga</taxon>
    </lineage>
</organism>
<dbReference type="CDD" id="cd00091">
    <property type="entry name" value="NUC"/>
    <property type="match status" value="1"/>
</dbReference>
<keyword evidence="6" id="KW-1185">Reference proteome</keyword>
<gene>
    <name evidence="5" type="ORF">MYP_2618</name>
</gene>
<dbReference type="EMBL" id="BBLT01000005">
    <property type="protein sequence ID" value="GAL85389.1"/>
    <property type="molecule type" value="Genomic_DNA"/>
</dbReference>
<dbReference type="SMART" id="SM00892">
    <property type="entry name" value="Endonuclease_NS"/>
    <property type="match status" value="1"/>
</dbReference>
<dbReference type="InterPro" id="IPR020821">
    <property type="entry name" value="ENPP1-3/EXOG-like_nuc-like"/>
</dbReference>
<sequence>MFKVKTTHKVSFNEMKRLGDIINGTEAKTEELLYTKPEKLIGRKGYDPDFLEDWTIDLPKATGIKANDMLKLKDIDDVELKYTHFSIIMSRSRKMSMITGVNIDGNQSQKIGRSDKWYLDSRIETNQQFGNELYQNNRFDRGHMVRREDPVWGDDAATANLDTFHYTNACPQIDVFNQHTWLGLENYILQNARVYQMKVSVFTGPFFTNNDIAYKNARIPGAYWKVIAFLKEDGTPSATAYKISQENELSDMEFIYGPYKTYQISIREVMMDTNIDFEALEQYDGFSQHEIMSSLSNFKREIRNFNDIML</sequence>
<evidence type="ECO:0000256" key="1">
    <source>
        <dbReference type="PIRSR" id="PIRSR640255-1"/>
    </source>
</evidence>
<dbReference type="AlphaFoldDB" id="A0A098LFZ9"/>
<feature type="domain" description="DNA/RNA non-specific endonuclease/pyrophosphatase/phosphodiesterase" evidence="4">
    <location>
        <begin position="81"/>
        <end position="284"/>
    </location>
</feature>
<dbReference type="InterPro" id="IPR001604">
    <property type="entry name" value="Endo_G_ENPP1-like_dom"/>
</dbReference>
<dbReference type="PANTHER" id="PTHR13966">
    <property type="entry name" value="ENDONUCLEASE RELATED"/>
    <property type="match status" value="1"/>
</dbReference>
<reference evidence="5 6" key="1">
    <citation type="submission" date="2014-09" db="EMBL/GenBank/DDBJ databases">
        <title>Sporocytophaga myxococcoides PG-01 genome sequencing.</title>
        <authorList>
            <person name="Liu L."/>
            <person name="Gao P.J."/>
            <person name="Chen G.J."/>
            <person name="Wang L.S."/>
        </authorList>
    </citation>
    <scope>NUCLEOTIDE SEQUENCE [LARGE SCALE GENOMIC DNA]</scope>
    <source>
        <strain evidence="5 6">PG-01</strain>
    </source>
</reference>
<dbReference type="SMART" id="SM00477">
    <property type="entry name" value="NUC"/>
    <property type="match status" value="1"/>
</dbReference>